<evidence type="ECO:0000259" key="1">
    <source>
        <dbReference type="Pfam" id="PF13456"/>
    </source>
</evidence>
<sequence>MVQMLECWIDASWVHNGQQGTGMAFAIFHAGTLVRYQLEPTESTSPFHAELKTLIMAIHELARMGITDCCFYTDCKELQQLINDETCISTVEWQTFHDENDIVVFWNCNKYQNWYCAHISREGNFFVDGLARYAMIRNVQLHV</sequence>
<dbReference type="Gene3D" id="3.30.420.10">
    <property type="entry name" value="Ribonuclease H-like superfamily/Ribonuclease H"/>
    <property type="match status" value="1"/>
</dbReference>
<dbReference type="InterPro" id="IPR052929">
    <property type="entry name" value="RNase_H-like_EbsB-rel"/>
</dbReference>
<feature type="domain" description="RNase H type-1" evidence="1">
    <location>
        <begin position="10"/>
        <end position="134"/>
    </location>
</feature>
<comment type="caution">
    <text evidence="2">The sequence shown here is derived from an EMBL/GenBank/DDBJ whole genome shotgun (WGS) entry which is preliminary data.</text>
</comment>
<reference evidence="2" key="1">
    <citation type="submission" date="2022-08" db="EMBL/GenBank/DDBJ databases">
        <authorList>
            <person name="Marques A."/>
        </authorList>
    </citation>
    <scope>NUCLEOTIDE SEQUENCE</scope>
    <source>
        <strain evidence="2">RhyPub2mFocal</strain>
        <tissue evidence="2">Leaves</tissue>
    </source>
</reference>
<dbReference type="EMBL" id="JAMFTS010000002">
    <property type="protein sequence ID" value="KAJ4794120.1"/>
    <property type="molecule type" value="Genomic_DNA"/>
</dbReference>
<protein>
    <recommendedName>
        <fullName evidence="1">RNase H type-1 domain-containing protein</fullName>
    </recommendedName>
</protein>
<name>A0AAV8FKT2_9POAL</name>
<proteinExistence type="predicted"/>
<dbReference type="CDD" id="cd06222">
    <property type="entry name" value="RNase_H_like"/>
    <property type="match status" value="1"/>
</dbReference>
<dbReference type="SUPFAM" id="SSF53098">
    <property type="entry name" value="Ribonuclease H-like"/>
    <property type="match status" value="1"/>
</dbReference>
<dbReference type="InterPro" id="IPR044730">
    <property type="entry name" value="RNase_H-like_dom_plant"/>
</dbReference>
<dbReference type="GO" id="GO:0004523">
    <property type="term" value="F:RNA-DNA hybrid ribonuclease activity"/>
    <property type="evidence" value="ECO:0007669"/>
    <property type="project" value="InterPro"/>
</dbReference>
<dbReference type="Proteomes" id="UP001140206">
    <property type="component" value="Chromosome 2"/>
</dbReference>
<dbReference type="PANTHER" id="PTHR47074">
    <property type="entry name" value="BNAC02G40300D PROTEIN"/>
    <property type="match status" value="1"/>
</dbReference>
<accession>A0AAV8FKT2</accession>
<organism evidence="2 3">
    <name type="scientific">Rhynchospora pubera</name>
    <dbReference type="NCBI Taxonomy" id="906938"/>
    <lineage>
        <taxon>Eukaryota</taxon>
        <taxon>Viridiplantae</taxon>
        <taxon>Streptophyta</taxon>
        <taxon>Embryophyta</taxon>
        <taxon>Tracheophyta</taxon>
        <taxon>Spermatophyta</taxon>
        <taxon>Magnoliopsida</taxon>
        <taxon>Liliopsida</taxon>
        <taxon>Poales</taxon>
        <taxon>Cyperaceae</taxon>
        <taxon>Cyperoideae</taxon>
        <taxon>Rhynchosporeae</taxon>
        <taxon>Rhynchospora</taxon>
    </lineage>
</organism>
<dbReference type="InterPro" id="IPR012337">
    <property type="entry name" value="RNaseH-like_sf"/>
</dbReference>
<dbReference type="Pfam" id="PF13456">
    <property type="entry name" value="RVT_3"/>
    <property type="match status" value="1"/>
</dbReference>
<dbReference type="GO" id="GO:0003676">
    <property type="term" value="F:nucleic acid binding"/>
    <property type="evidence" value="ECO:0007669"/>
    <property type="project" value="InterPro"/>
</dbReference>
<evidence type="ECO:0000313" key="3">
    <source>
        <dbReference type="Proteomes" id="UP001140206"/>
    </source>
</evidence>
<gene>
    <name evidence="2" type="ORF">LUZ62_045366</name>
</gene>
<dbReference type="PANTHER" id="PTHR47074:SF49">
    <property type="entry name" value="POLYNUCLEOTIDYL TRANSFERASE, RIBONUCLEASE H-LIKE SUPERFAMILY PROTEIN"/>
    <property type="match status" value="1"/>
</dbReference>
<keyword evidence="3" id="KW-1185">Reference proteome</keyword>
<dbReference type="InterPro" id="IPR036397">
    <property type="entry name" value="RNaseH_sf"/>
</dbReference>
<evidence type="ECO:0000313" key="2">
    <source>
        <dbReference type="EMBL" id="KAJ4794120.1"/>
    </source>
</evidence>
<dbReference type="AlphaFoldDB" id="A0AAV8FKT2"/>
<dbReference type="InterPro" id="IPR002156">
    <property type="entry name" value="RNaseH_domain"/>
</dbReference>